<dbReference type="GO" id="GO:0006351">
    <property type="term" value="P:DNA-templated transcription"/>
    <property type="evidence" value="ECO:0007669"/>
    <property type="project" value="TreeGrafter"/>
</dbReference>
<dbReference type="InterPro" id="IPR000847">
    <property type="entry name" value="LysR_HTH_N"/>
</dbReference>
<accession>A0A151JGX2</accession>
<dbReference type="InterPro" id="IPR058163">
    <property type="entry name" value="LysR-type_TF_proteobact-type"/>
</dbReference>
<protein>
    <recommendedName>
        <fullName evidence="5">HTH lysR-type domain-containing protein</fullName>
    </recommendedName>
</protein>
<reference evidence="7" key="1">
    <citation type="submission" date="2015-12" db="EMBL/GenBank/DDBJ databases">
        <authorList>
            <person name="Tarr C.L."/>
            <person name="Gladney L.M."/>
        </authorList>
    </citation>
    <scope>NUCLEOTIDE SEQUENCE [LARGE SCALE GENOMIC DNA]</scope>
    <source>
        <strain evidence="7">2756-81</strain>
    </source>
</reference>
<evidence type="ECO:0000256" key="4">
    <source>
        <dbReference type="ARBA" id="ARBA00023163"/>
    </source>
</evidence>
<dbReference type="Pfam" id="PF00126">
    <property type="entry name" value="HTH_1"/>
    <property type="match status" value="1"/>
</dbReference>
<evidence type="ECO:0000256" key="3">
    <source>
        <dbReference type="ARBA" id="ARBA00023125"/>
    </source>
</evidence>
<dbReference type="Gene3D" id="1.10.10.10">
    <property type="entry name" value="Winged helix-like DNA-binding domain superfamily/Winged helix DNA-binding domain"/>
    <property type="match status" value="1"/>
</dbReference>
<dbReference type="SUPFAM" id="SSF53850">
    <property type="entry name" value="Periplasmic binding protein-like II"/>
    <property type="match status" value="1"/>
</dbReference>
<dbReference type="PROSITE" id="PS50931">
    <property type="entry name" value="HTH_LYSR"/>
    <property type="match status" value="1"/>
</dbReference>
<dbReference type="Pfam" id="PF03466">
    <property type="entry name" value="LysR_substrate"/>
    <property type="match status" value="1"/>
</dbReference>
<evidence type="ECO:0000313" key="6">
    <source>
        <dbReference type="EMBL" id="KYN25044.1"/>
    </source>
</evidence>
<dbReference type="InterPro" id="IPR036390">
    <property type="entry name" value="WH_DNA-bd_sf"/>
</dbReference>
<gene>
    <name evidence="6" type="ORF">AUQ44_04470</name>
</gene>
<evidence type="ECO:0000256" key="1">
    <source>
        <dbReference type="ARBA" id="ARBA00009437"/>
    </source>
</evidence>
<dbReference type="PANTHER" id="PTHR30537:SF5">
    <property type="entry name" value="HTH-TYPE TRANSCRIPTIONAL ACTIVATOR TTDR-RELATED"/>
    <property type="match status" value="1"/>
</dbReference>
<dbReference type="CDD" id="cd08422">
    <property type="entry name" value="PBP2_CrgA_like"/>
    <property type="match status" value="1"/>
</dbReference>
<dbReference type="PANTHER" id="PTHR30537">
    <property type="entry name" value="HTH-TYPE TRANSCRIPTIONAL REGULATOR"/>
    <property type="match status" value="1"/>
</dbReference>
<evidence type="ECO:0000256" key="2">
    <source>
        <dbReference type="ARBA" id="ARBA00023015"/>
    </source>
</evidence>
<dbReference type="InterPro" id="IPR036388">
    <property type="entry name" value="WH-like_DNA-bd_sf"/>
</dbReference>
<evidence type="ECO:0000259" key="5">
    <source>
        <dbReference type="PROSITE" id="PS50931"/>
    </source>
</evidence>
<dbReference type="SUPFAM" id="SSF46785">
    <property type="entry name" value="Winged helix' DNA-binding domain"/>
    <property type="match status" value="1"/>
</dbReference>
<name>A0A151JGX2_9VIBR</name>
<feature type="domain" description="HTH lysR-type" evidence="5">
    <location>
        <begin position="1"/>
        <end position="63"/>
    </location>
</feature>
<comment type="caution">
    <text evidence="6">The sequence shown here is derived from an EMBL/GenBank/DDBJ whole genome shotgun (WGS) entry which is preliminary data.</text>
</comment>
<evidence type="ECO:0000313" key="7">
    <source>
        <dbReference type="Proteomes" id="UP000075349"/>
    </source>
</evidence>
<sequence>MSINQRILSLLPLLHQVIEQGSFQQAAKQLHLPRSSVSKKIMQLEALLGQPVLHRTTRQLRLTELGEELLSLSHGLPTLLTEIDSLLDSAQTTPSGTVKISSATLFGQQALIPEIKALRALYPNIAIQLSFDDSFTDLIAQNIDIAIRVGHLPDSQQVAKIIGHKQRCFAASPHYLSLWGRPTHPKQLAQHQCIIFKTPSSTHDHWAFQEKDQDTVTSAKVSSTLTTDDVRSMVDLARLDNGIIYADLTLLQPWLQNGELIEVLSDYVPAKQEPIQLLCIGRSSRSRAATVIWEELAKRLPPRLAGEN</sequence>
<dbReference type="GO" id="GO:0043565">
    <property type="term" value="F:sequence-specific DNA binding"/>
    <property type="evidence" value="ECO:0007669"/>
    <property type="project" value="TreeGrafter"/>
</dbReference>
<dbReference type="GO" id="GO:0003700">
    <property type="term" value="F:DNA-binding transcription factor activity"/>
    <property type="evidence" value="ECO:0007669"/>
    <property type="project" value="InterPro"/>
</dbReference>
<organism evidence="6 7">
    <name type="scientific">Vibrio cidicii</name>
    <dbReference type="NCBI Taxonomy" id="1763883"/>
    <lineage>
        <taxon>Bacteria</taxon>
        <taxon>Pseudomonadati</taxon>
        <taxon>Pseudomonadota</taxon>
        <taxon>Gammaproteobacteria</taxon>
        <taxon>Vibrionales</taxon>
        <taxon>Vibrionaceae</taxon>
        <taxon>Vibrio</taxon>
    </lineage>
</organism>
<keyword evidence="2" id="KW-0805">Transcription regulation</keyword>
<keyword evidence="3" id="KW-0238">DNA-binding</keyword>
<dbReference type="Proteomes" id="UP000075349">
    <property type="component" value="Unassembled WGS sequence"/>
</dbReference>
<comment type="similarity">
    <text evidence="1">Belongs to the LysR transcriptional regulatory family.</text>
</comment>
<dbReference type="Gene3D" id="3.40.190.290">
    <property type="match status" value="1"/>
</dbReference>
<dbReference type="AlphaFoldDB" id="A0A151JGX2"/>
<dbReference type="EMBL" id="LOMK01000001">
    <property type="protein sequence ID" value="KYN25044.1"/>
    <property type="molecule type" value="Genomic_DNA"/>
</dbReference>
<dbReference type="InterPro" id="IPR005119">
    <property type="entry name" value="LysR_subst-bd"/>
</dbReference>
<proteinExistence type="inferred from homology"/>
<keyword evidence="4" id="KW-0804">Transcription</keyword>